<reference evidence="1 2" key="1">
    <citation type="submission" date="2016-09" db="EMBL/GenBank/DDBJ databases">
        <authorList>
            <person name="Capua I."/>
            <person name="De Benedictis P."/>
            <person name="Joannis T."/>
            <person name="Lombin L.H."/>
            <person name="Cattoli G."/>
        </authorList>
    </citation>
    <scope>NUCLEOTIDE SEQUENCE [LARGE SCALE GENOMIC DNA]</scope>
    <source>
        <strain evidence="1 2">IMI 309357</strain>
    </source>
</reference>
<accession>A0A1G4B1E6</accession>
<evidence type="ECO:0000313" key="2">
    <source>
        <dbReference type="Proteomes" id="UP000176998"/>
    </source>
</evidence>
<dbReference type="EMBL" id="MJBS01000087">
    <property type="protein sequence ID" value="OHE95163.1"/>
    <property type="molecule type" value="Genomic_DNA"/>
</dbReference>
<name>A0A1G4B1E6_9PEZI</name>
<gene>
    <name evidence="1" type="ORF">CORC01_09550</name>
</gene>
<evidence type="ECO:0000313" key="1">
    <source>
        <dbReference type="EMBL" id="OHE95163.1"/>
    </source>
</evidence>
<organism evidence="1 2">
    <name type="scientific">Colletotrichum orchidophilum</name>
    <dbReference type="NCBI Taxonomy" id="1209926"/>
    <lineage>
        <taxon>Eukaryota</taxon>
        <taxon>Fungi</taxon>
        <taxon>Dikarya</taxon>
        <taxon>Ascomycota</taxon>
        <taxon>Pezizomycotina</taxon>
        <taxon>Sordariomycetes</taxon>
        <taxon>Hypocreomycetidae</taxon>
        <taxon>Glomerellales</taxon>
        <taxon>Glomerellaceae</taxon>
        <taxon>Colletotrichum</taxon>
    </lineage>
</organism>
<protein>
    <submittedName>
        <fullName evidence="1">Uncharacterized protein</fullName>
    </submittedName>
</protein>
<dbReference type="RefSeq" id="XP_022472325.1">
    <property type="nucleotide sequence ID" value="XM_022621179.1"/>
</dbReference>
<dbReference type="GeneID" id="34562689"/>
<keyword evidence="2" id="KW-1185">Reference proteome</keyword>
<dbReference type="AlphaFoldDB" id="A0A1G4B1E6"/>
<dbReference type="Proteomes" id="UP000176998">
    <property type="component" value="Unassembled WGS sequence"/>
</dbReference>
<proteinExistence type="predicted"/>
<sequence>MVPNPTSRPRHLANRKPGKGIARVLARPSKPQLSSWLFLRSSAVAPSSTITTVQLACPAQAA</sequence>
<comment type="caution">
    <text evidence="1">The sequence shown here is derived from an EMBL/GenBank/DDBJ whole genome shotgun (WGS) entry which is preliminary data.</text>
</comment>